<comment type="caution">
    <text evidence="1">The sequence shown here is derived from an EMBL/GenBank/DDBJ whole genome shotgun (WGS) entry which is preliminary data.</text>
</comment>
<dbReference type="EMBL" id="MU167765">
    <property type="protein sequence ID" value="KAG0139138.1"/>
    <property type="molecule type" value="Genomic_DNA"/>
</dbReference>
<proteinExistence type="predicted"/>
<dbReference type="AlphaFoldDB" id="A0A9P6N5G6"/>
<sequence length="79" mass="9458">LKDWPTFTGEGEYNHHIFIDWVDQLIDDLMVPDKLITSKLGIVFKDTARDWYQRKRKEVGSLTWPEWKIKIEEESGNHI</sequence>
<dbReference type="Proteomes" id="UP000886653">
    <property type="component" value="Unassembled WGS sequence"/>
</dbReference>
<protein>
    <recommendedName>
        <fullName evidence="3">Retrotransposon gag domain-containing protein</fullName>
    </recommendedName>
</protein>
<keyword evidence="2" id="KW-1185">Reference proteome</keyword>
<name>A0A9P6N5G6_9BASI</name>
<feature type="non-terminal residue" evidence="1">
    <location>
        <position position="1"/>
    </location>
</feature>
<organism evidence="1 2">
    <name type="scientific">Cronartium quercuum f. sp. fusiforme G11</name>
    <dbReference type="NCBI Taxonomy" id="708437"/>
    <lineage>
        <taxon>Eukaryota</taxon>
        <taxon>Fungi</taxon>
        <taxon>Dikarya</taxon>
        <taxon>Basidiomycota</taxon>
        <taxon>Pucciniomycotina</taxon>
        <taxon>Pucciniomycetes</taxon>
        <taxon>Pucciniales</taxon>
        <taxon>Coleosporiaceae</taxon>
        <taxon>Cronartium</taxon>
    </lineage>
</organism>
<reference evidence="1" key="1">
    <citation type="submission" date="2013-11" db="EMBL/GenBank/DDBJ databases">
        <title>Genome sequence of the fusiform rust pathogen reveals effectors for host alternation and coevolution with pine.</title>
        <authorList>
            <consortium name="DOE Joint Genome Institute"/>
            <person name="Smith K."/>
            <person name="Pendleton A."/>
            <person name="Kubisiak T."/>
            <person name="Anderson C."/>
            <person name="Salamov A."/>
            <person name="Aerts A."/>
            <person name="Riley R."/>
            <person name="Clum A."/>
            <person name="Lindquist E."/>
            <person name="Ence D."/>
            <person name="Campbell M."/>
            <person name="Kronenberg Z."/>
            <person name="Feau N."/>
            <person name="Dhillon B."/>
            <person name="Hamelin R."/>
            <person name="Burleigh J."/>
            <person name="Smith J."/>
            <person name="Yandell M."/>
            <person name="Nelson C."/>
            <person name="Grigoriev I."/>
            <person name="Davis J."/>
        </authorList>
    </citation>
    <scope>NUCLEOTIDE SEQUENCE</scope>
    <source>
        <strain evidence="1">G11</strain>
    </source>
</reference>
<gene>
    <name evidence="1" type="ORF">CROQUDRAFT_55133</name>
</gene>
<evidence type="ECO:0000313" key="2">
    <source>
        <dbReference type="Proteomes" id="UP000886653"/>
    </source>
</evidence>
<dbReference type="OrthoDB" id="2507294at2759"/>
<evidence type="ECO:0008006" key="3">
    <source>
        <dbReference type="Google" id="ProtNLM"/>
    </source>
</evidence>
<accession>A0A9P6N5G6</accession>
<evidence type="ECO:0000313" key="1">
    <source>
        <dbReference type="EMBL" id="KAG0139138.1"/>
    </source>
</evidence>